<proteinExistence type="predicted"/>
<keyword evidence="1" id="KW-0472">Membrane</keyword>
<keyword evidence="1" id="KW-1133">Transmembrane helix</keyword>
<feature type="transmembrane region" description="Helical" evidence="1">
    <location>
        <begin position="30"/>
        <end position="49"/>
    </location>
</feature>
<protein>
    <submittedName>
        <fullName evidence="2">Uncharacterized protein</fullName>
    </submittedName>
</protein>
<dbReference type="AlphaFoldDB" id="A0A0F5YER5"/>
<comment type="caution">
    <text evidence="2">The sequence shown here is derived from an EMBL/GenBank/DDBJ whole genome shotgun (WGS) entry which is preliminary data.</text>
</comment>
<accession>A0A0F5YER5</accession>
<dbReference type="RefSeq" id="WP_046279280.1">
    <property type="nucleotide sequence ID" value="NZ_LATL02000011.1"/>
</dbReference>
<dbReference type="OrthoDB" id="572406at2"/>
<organism evidence="2 3">
    <name type="scientific">Limnoraphis robusta CS-951</name>
    <dbReference type="NCBI Taxonomy" id="1637645"/>
    <lineage>
        <taxon>Bacteria</taxon>
        <taxon>Bacillati</taxon>
        <taxon>Cyanobacteriota</taxon>
        <taxon>Cyanophyceae</taxon>
        <taxon>Oscillatoriophycideae</taxon>
        <taxon>Oscillatoriales</taxon>
        <taxon>Sirenicapillariaceae</taxon>
        <taxon>Limnoraphis</taxon>
    </lineage>
</organism>
<evidence type="ECO:0000256" key="1">
    <source>
        <dbReference type="SAM" id="Phobius"/>
    </source>
</evidence>
<dbReference type="Proteomes" id="UP000033607">
    <property type="component" value="Unassembled WGS sequence"/>
</dbReference>
<evidence type="ECO:0000313" key="2">
    <source>
        <dbReference type="EMBL" id="KKD37404.1"/>
    </source>
</evidence>
<sequence length="140" mass="15766">MKKVTWLSLFLLILTYFTFGWTLFEAHLNLYAWGVIVATIVGLCLLFTTPINQLQKPIIKWFATDVGTFVCVLLGSFIIVVIATYLNTFAKILLILSATTLARIELQTLGIRNWSAFFILLTTSLLGLGLGLGFHYFIKQ</sequence>
<feature type="transmembrane region" description="Helical" evidence="1">
    <location>
        <begin position="116"/>
        <end position="138"/>
    </location>
</feature>
<evidence type="ECO:0000313" key="3">
    <source>
        <dbReference type="Proteomes" id="UP000033607"/>
    </source>
</evidence>
<dbReference type="EMBL" id="LATL02000011">
    <property type="protein sequence ID" value="KKD37404.1"/>
    <property type="molecule type" value="Genomic_DNA"/>
</dbReference>
<reference evidence="2 3" key="1">
    <citation type="submission" date="2015-06" db="EMBL/GenBank/DDBJ databases">
        <title>Draft genome assembly of filamentous brackish cyanobacterium Limnoraphis robusta strain CS-951.</title>
        <authorList>
            <person name="Willis A."/>
            <person name="Parks M."/>
            <person name="Burford M.A."/>
        </authorList>
    </citation>
    <scope>NUCLEOTIDE SEQUENCE [LARGE SCALE GENOMIC DNA]</scope>
    <source>
        <strain evidence="2 3">CS-951</strain>
    </source>
</reference>
<feature type="transmembrane region" description="Helical" evidence="1">
    <location>
        <begin position="61"/>
        <end position="82"/>
    </location>
</feature>
<gene>
    <name evidence="2" type="ORF">WN50_14540</name>
</gene>
<name>A0A0F5YER5_9CYAN</name>
<keyword evidence="1" id="KW-0812">Transmembrane</keyword>